<accession>A0A803KU60</accession>
<proteinExistence type="predicted"/>
<sequence>MYNKGIKCLCVIMCAISDDSRMCEVSLKLKELAFSLHLNITDDNEEKIEENMHLQYGEDQISSVNERGIDSGTKLEGSKVEKNEVETFIAKLEATNEVLNGSQDS</sequence>
<reference evidence="1" key="2">
    <citation type="submission" date="2021-03" db="UniProtKB">
        <authorList>
            <consortium name="EnsemblPlants"/>
        </authorList>
    </citation>
    <scope>IDENTIFICATION</scope>
</reference>
<dbReference type="Proteomes" id="UP000596660">
    <property type="component" value="Unplaced"/>
</dbReference>
<keyword evidence="2" id="KW-1185">Reference proteome</keyword>
<dbReference type="AlphaFoldDB" id="A0A803KU60"/>
<evidence type="ECO:0000313" key="2">
    <source>
        <dbReference type="Proteomes" id="UP000596660"/>
    </source>
</evidence>
<reference evidence="1" key="1">
    <citation type="journal article" date="2017" name="Nature">
        <title>The genome of Chenopodium quinoa.</title>
        <authorList>
            <person name="Jarvis D.E."/>
            <person name="Ho Y.S."/>
            <person name="Lightfoot D.J."/>
            <person name="Schmoeckel S.M."/>
            <person name="Li B."/>
            <person name="Borm T.J.A."/>
            <person name="Ohyanagi H."/>
            <person name="Mineta K."/>
            <person name="Michell C.T."/>
            <person name="Saber N."/>
            <person name="Kharbatia N.M."/>
            <person name="Rupper R.R."/>
            <person name="Sharp A.R."/>
            <person name="Dally N."/>
            <person name="Boughton B.A."/>
            <person name="Woo Y.H."/>
            <person name="Gao G."/>
            <person name="Schijlen E.G.W.M."/>
            <person name="Guo X."/>
            <person name="Momin A.A."/>
            <person name="Negrao S."/>
            <person name="Al-Babili S."/>
            <person name="Gehring C."/>
            <person name="Roessner U."/>
            <person name="Jung C."/>
            <person name="Murphy K."/>
            <person name="Arold S.T."/>
            <person name="Gojobori T."/>
            <person name="van der Linden C.G."/>
            <person name="van Loo E.N."/>
            <person name="Jellen E.N."/>
            <person name="Maughan P.J."/>
            <person name="Tester M."/>
        </authorList>
    </citation>
    <scope>NUCLEOTIDE SEQUENCE [LARGE SCALE GENOMIC DNA]</scope>
    <source>
        <strain evidence="1">cv. PI 614886</strain>
    </source>
</reference>
<name>A0A803KU60_CHEQI</name>
<organism evidence="1 2">
    <name type="scientific">Chenopodium quinoa</name>
    <name type="common">Quinoa</name>
    <dbReference type="NCBI Taxonomy" id="63459"/>
    <lineage>
        <taxon>Eukaryota</taxon>
        <taxon>Viridiplantae</taxon>
        <taxon>Streptophyta</taxon>
        <taxon>Embryophyta</taxon>
        <taxon>Tracheophyta</taxon>
        <taxon>Spermatophyta</taxon>
        <taxon>Magnoliopsida</taxon>
        <taxon>eudicotyledons</taxon>
        <taxon>Gunneridae</taxon>
        <taxon>Pentapetalae</taxon>
        <taxon>Caryophyllales</taxon>
        <taxon>Chenopodiaceae</taxon>
        <taxon>Chenopodioideae</taxon>
        <taxon>Atripliceae</taxon>
        <taxon>Chenopodium</taxon>
    </lineage>
</organism>
<dbReference type="Gramene" id="AUR62002568-RA">
    <property type="protein sequence ID" value="AUR62002568-RA:cds"/>
    <property type="gene ID" value="AUR62002568"/>
</dbReference>
<protein>
    <submittedName>
        <fullName evidence="1">Uncharacterized protein</fullName>
    </submittedName>
</protein>
<evidence type="ECO:0000313" key="1">
    <source>
        <dbReference type="EnsemblPlants" id="AUR62002568-RA:cds"/>
    </source>
</evidence>
<dbReference type="EnsemblPlants" id="AUR62002568-RA">
    <property type="protein sequence ID" value="AUR62002568-RA:cds"/>
    <property type="gene ID" value="AUR62002568"/>
</dbReference>